<reference evidence="7 8" key="1">
    <citation type="journal article" date="2018" name="Nat. Biotechnol.">
        <title>A standardized bacterial taxonomy based on genome phylogeny substantially revises the tree of life.</title>
        <authorList>
            <person name="Parks D.H."/>
            <person name="Chuvochina M."/>
            <person name="Waite D.W."/>
            <person name="Rinke C."/>
            <person name="Skarshewski A."/>
            <person name="Chaumeil P.A."/>
            <person name="Hugenholtz P."/>
        </authorList>
    </citation>
    <scope>NUCLEOTIDE SEQUENCE [LARGE SCALE GENOMIC DNA]</scope>
    <source>
        <strain evidence="7">UBA10948</strain>
    </source>
</reference>
<feature type="non-terminal residue" evidence="7">
    <location>
        <position position="99"/>
    </location>
</feature>
<evidence type="ECO:0000313" key="8">
    <source>
        <dbReference type="Proteomes" id="UP000263273"/>
    </source>
</evidence>
<evidence type="ECO:0000256" key="5">
    <source>
        <dbReference type="SAM" id="MobiDB-lite"/>
    </source>
</evidence>
<proteinExistence type="predicted"/>
<evidence type="ECO:0000256" key="2">
    <source>
        <dbReference type="ARBA" id="ARBA00023015"/>
    </source>
</evidence>
<evidence type="ECO:0000256" key="1">
    <source>
        <dbReference type="ARBA" id="ARBA00022490"/>
    </source>
</evidence>
<name>A0A354YY13_9FIRM</name>
<dbReference type="Proteomes" id="UP000263273">
    <property type="component" value="Unassembled WGS sequence"/>
</dbReference>
<organism evidence="7 8">
    <name type="scientific">Syntrophomonas wolfei</name>
    <dbReference type="NCBI Taxonomy" id="863"/>
    <lineage>
        <taxon>Bacteria</taxon>
        <taxon>Bacillati</taxon>
        <taxon>Bacillota</taxon>
        <taxon>Clostridia</taxon>
        <taxon>Eubacteriales</taxon>
        <taxon>Syntrophomonadaceae</taxon>
        <taxon>Syntrophomonas</taxon>
    </lineage>
</organism>
<dbReference type="InterPro" id="IPR017856">
    <property type="entry name" value="Integrase-like_N"/>
</dbReference>
<dbReference type="Gene3D" id="1.10.10.200">
    <property type="match status" value="1"/>
</dbReference>
<feature type="domain" description="TACO1/YebC-like N-terminal" evidence="6">
    <location>
        <begin position="5"/>
        <end position="77"/>
    </location>
</feature>
<dbReference type="InterPro" id="IPR029072">
    <property type="entry name" value="YebC-like"/>
</dbReference>
<dbReference type="AlphaFoldDB" id="A0A354YY13"/>
<protein>
    <submittedName>
        <fullName evidence="7">YebC/PmpR family DNA-binding transcriptional regulator</fullName>
    </submittedName>
</protein>
<dbReference type="EMBL" id="DNZF01000201">
    <property type="protein sequence ID" value="HBK54099.1"/>
    <property type="molecule type" value="Genomic_DNA"/>
</dbReference>
<dbReference type="FunFam" id="1.10.10.200:FF:000002">
    <property type="entry name" value="Probable transcriptional regulatory protein CLM62_37755"/>
    <property type="match status" value="1"/>
</dbReference>
<accession>A0A354YY13</accession>
<evidence type="ECO:0000256" key="3">
    <source>
        <dbReference type="ARBA" id="ARBA00023125"/>
    </source>
</evidence>
<evidence type="ECO:0000313" key="7">
    <source>
        <dbReference type="EMBL" id="HBK54099.1"/>
    </source>
</evidence>
<dbReference type="InterPro" id="IPR049083">
    <property type="entry name" value="TACO1_YebC_N"/>
</dbReference>
<dbReference type="GO" id="GO:0005829">
    <property type="term" value="C:cytosol"/>
    <property type="evidence" value="ECO:0007669"/>
    <property type="project" value="TreeGrafter"/>
</dbReference>
<comment type="caution">
    <text evidence="7">The sequence shown here is derived from an EMBL/GenBank/DDBJ whole genome shotgun (WGS) entry which is preliminary data.</text>
</comment>
<keyword evidence="1" id="KW-0963">Cytoplasm</keyword>
<dbReference type="GO" id="GO:0003677">
    <property type="term" value="F:DNA binding"/>
    <property type="evidence" value="ECO:0007669"/>
    <property type="project" value="UniProtKB-KW"/>
</dbReference>
<feature type="region of interest" description="Disordered" evidence="5">
    <location>
        <begin position="1"/>
        <end position="23"/>
    </location>
</feature>
<dbReference type="SUPFAM" id="SSF75625">
    <property type="entry name" value="YebC-like"/>
    <property type="match status" value="1"/>
</dbReference>
<evidence type="ECO:0000256" key="4">
    <source>
        <dbReference type="ARBA" id="ARBA00023163"/>
    </source>
</evidence>
<evidence type="ECO:0000259" key="6">
    <source>
        <dbReference type="Pfam" id="PF20772"/>
    </source>
</evidence>
<dbReference type="PANTHER" id="PTHR12532:SF6">
    <property type="entry name" value="TRANSCRIPTIONAL REGULATORY PROTEIN YEBC-RELATED"/>
    <property type="match status" value="1"/>
</dbReference>
<sequence length="99" mass="10737">MAGHSKWANIKHKKARSDEKRGKEFTKIAKEITIAVRSGGSGDPEANSKLKLAIQKAKAINMPNENINRAVKKGTGEIDSETIEEIIYEGYAPGGIAVM</sequence>
<dbReference type="Pfam" id="PF20772">
    <property type="entry name" value="TACO1_YebC_N"/>
    <property type="match status" value="1"/>
</dbReference>
<keyword evidence="2" id="KW-0805">Transcription regulation</keyword>
<dbReference type="InterPro" id="IPR002876">
    <property type="entry name" value="Transcrip_reg_TACO1-like"/>
</dbReference>
<gene>
    <name evidence="7" type="ORF">DDZ44_09205</name>
</gene>
<dbReference type="PANTHER" id="PTHR12532">
    <property type="entry name" value="TRANSLATIONAL ACTIVATOR OF CYTOCHROME C OXIDASE 1"/>
    <property type="match status" value="1"/>
</dbReference>
<keyword evidence="4" id="KW-0804">Transcription</keyword>
<keyword evidence="3 7" id="KW-0238">DNA-binding</keyword>